<evidence type="ECO:0000256" key="1">
    <source>
        <dbReference type="SAM" id="Phobius"/>
    </source>
</evidence>
<keyword evidence="1" id="KW-1133">Transmembrane helix</keyword>
<dbReference type="eggNOG" id="COG5563">
    <property type="taxonomic scope" value="Bacteria"/>
</dbReference>
<dbReference type="PATRIC" id="fig|1246995.3.peg.7633"/>
<dbReference type="STRING" id="1246995.AFR_37745"/>
<keyword evidence="3" id="KW-1185">Reference proteome</keyword>
<dbReference type="AlphaFoldDB" id="U5W9B9"/>
<evidence type="ECO:0000313" key="2">
    <source>
        <dbReference type="EMBL" id="AGZ45803.1"/>
    </source>
</evidence>
<dbReference type="Proteomes" id="UP000017746">
    <property type="component" value="Chromosome"/>
</dbReference>
<reference evidence="2 3" key="1">
    <citation type="journal article" date="2014" name="J. Biotechnol.">
        <title>Complete genome sequence of the actinobacterium Actinoplanes friuliensis HAG 010964, producer of the lipopeptide antibiotic friulimycin.</title>
        <authorList>
            <person name="Ruckert C."/>
            <person name="Szczepanowski R."/>
            <person name="Albersmeier A."/>
            <person name="Goesmann A."/>
            <person name="Fischer N."/>
            <person name="Steinkamper A."/>
            <person name="Puhler A."/>
            <person name="Biener R."/>
            <person name="Schwartz D."/>
            <person name="Kalinowski J."/>
        </authorList>
    </citation>
    <scope>NUCLEOTIDE SEQUENCE [LARGE SCALE GENOMIC DNA]</scope>
    <source>
        <strain evidence="2 3">DSM 7358</strain>
    </source>
</reference>
<organism evidence="2 3">
    <name type="scientific">Actinoplanes friuliensis DSM 7358</name>
    <dbReference type="NCBI Taxonomy" id="1246995"/>
    <lineage>
        <taxon>Bacteria</taxon>
        <taxon>Bacillati</taxon>
        <taxon>Actinomycetota</taxon>
        <taxon>Actinomycetes</taxon>
        <taxon>Micromonosporales</taxon>
        <taxon>Micromonosporaceae</taxon>
        <taxon>Actinoplanes</taxon>
    </lineage>
</organism>
<dbReference type="RefSeq" id="WP_023562138.1">
    <property type="nucleotide sequence ID" value="NC_022657.1"/>
</dbReference>
<proteinExistence type="predicted"/>
<dbReference type="OrthoDB" id="3365614at2"/>
<accession>U5W9B9</accession>
<name>U5W9B9_9ACTN</name>
<gene>
    <name evidence="2" type="ORF">AFR_37745</name>
</gene>
<dbReference type="KEGG" id="afs:AFR_37745"/>
<dbReference type="EMBL" id="CP006272">
    <property type="protein sequence ID" value="AGZ45803.1"/>
    <property type="molecule type" value="Genomic_DNA"/>
</dbReference>
<evidence type="ECO:0000313" key="3">
    <source>
        <dbReference type="Proteomes" id="UP000017746"/>
    </source>
</evidence>
<protein>
    <submittedName>
        <fullName evidence="2">Uncharacterized protein</fullName>
    </submittedName>
</protein>
<keyword evidence="1" id="KW-0812">Transmembrane</keyword>
<feature type="transmembrane region" description="Helical" evidence="1">
    <location>
        <begin position="46"/>
        <end position="71"/>
    </location>
</feature>
<dbReference type="HOGENOM" id="CLU_693772_0_0_11"/>
<sequence>MTKHPNDDDRYAVALLRPLASEPSGPARLDVSRAMADGRRRRRSRWWAGGTAVVALTATTAAGGTLAFSAIGRPSPKPPVTIATPTPSVTAAAPPAGPKNCKVTRLPTDGAKKALVTAGDPSGHWLVGRTYPQGPSRPFVVWKDGKLVATGETSGEDQSLEDINSKGVAVGYSFDPGVRPYSYRNGKVTAMAGGEAVPTAINDAGVVVGAVGPLYEGRPVRWKSVTAEPDRLPVPAGTEYGTATDIDEDGTILGTVSAKNKEATGYLWLADGSTRRMPLPVVDGVKSTMFWPAAIRNGVVVGRSVTDAGDSRTFAYFRYRLDTGRYERLPEGSGDPARVAANGWVLGEAQRPVVTTDKGVTTMLPKYAKAKGRQDYLVSSFSDDGKVVGGYAIGDDIQNQPLMWRCN</sequence>
<keyword evidence="1" id="KW-0472">Membrane</keyword>